<sequence length="425" mass="47127">MRLLSRLFAIGIAVSGICFAASAKPIKVTIVKKGDGYTLLRGGKPYFIKGAGGSSYLDKLVECGGNSIRTWNSNIGALNLKEAYQRGLTVTMGLSVGIERHGFNYDDTAAVHAQLETLRKEVRKYRDSSALLIWDIGNELNLNYKNPKVWDAVNGIAKMIHEEDPNHPATTSLAGVNPKVVAEIIARCPDLDLLAVQVYGGLAKVPQQIREAKWTKAYIVTEWGPTGHWEGPQTPWKASVEETSTEKAAVYKSRYEASIKVDKNCLGSYVFLWGQKQERTPTWYGLFTENGETSEVVDVMQYLWTGSYPKNRAPHLDSLLLENKRGTNSVYLQAGKAYQAEAFVHDPENDKLTARWELLPESTDLKTGGDHESRPEPIAGLIGDANTEHAIIKAPEKEGAYRLFLYVMDGHNHVATANIPFYVKP</sequence>
<name>A0ABY7T1A3_9SPHI</name>
<protein>
    <recommendedName>
        <fullName evidence="4">Glycosyl hydrolase family 2</fullName>
    </recommendedName>
</protein>
<dbReference type="EMBL" id="CP117167">
    <property type="protein sequence ID" value="WCT10202.1"/>
    <property type="molecule type" value="Genomic_DNA"/>
</dbReference>
<accession>A0ABY7T1A3</accession>
<evidence type="ECO:0008006" key="4">
    <source>
        <dbReference type="Google" id="ProtNLM"/>
    </source>
</evidence>
<keyword evidence="3" id="KW-1185">Reference proteome</keyword>
<reference evidence="2 3" key="1">
    <citation type="submission" date="2023-02" db="EMBL/GenBank/DDBJ databases">
        <title>Genome sequence of Mucilaginibacter jinjuensis strain KACC 16571.</title>
        <authorList>
            <person name="Kim S."/>
            <person name="Heo J."/>
            <person name="Kwon S.-W."/>
        </authorList>
    </citation>
    <scope>NUCLEOTIDE SEQUENCE [LARGE SCALE GENOMIC DNA]</scope>
    <source>
        <strain evidence="2 3">KACC 16571</strain>
    </source>
</reference>
<dbReference type="InterPro" id="IPR017853">
    <property type="entry name" value="GH"/>
</dbReference>
<evidence type="ECO:0000313" key="3">
    <source>
        <dbReference type="Proteomes" id="UP001216139"/>
    </source>
</evidence>
<organism evidence="2 3">
    <name type="scientific">Mucilaginibacter jinjuensis</name>
    <dbReference type="NCBI Taxonomy" id="1176721"/>
    <lineage>
        <taxon>Bacteria</taxon>
        <taxon>Pseudomonadati</taxon>
        <taxon>Bacteroidota</taxon>
        <taxon>Sphingobacteriia</taxon>
        <taxon>Sphingobacteriales</taxon>
        <taxon>Sphingobacteriaceae</taxon>
        <taxon>Mucilaginibacter</taxon>
    </lineage>
</organism>
<gene>
    <name evidence="2" type="ORF">PQO05_15815</name>
</gene>
<dbReference type="SUPFAM" id="SSF51445">
    <property type="entry name" value="(Trans)glycosidases"/>
    <property type="match status" value="1"/>
</dbReference>
<feature type="signal peptide" evidence="1">
    <location>
        <begin position="1"/>
        <end position="20"/>
    </location>
</feature>
<feature type="chain" id="PRO_5046211830" description="Glycosyl hydrolase family 2" evidence="1">
    <location>
        <begin position="21"/>
        <end position="425"/>
    </location>
</feature>
<evidence type="ECO:0000313" key="2">
    <source>
        <dbReference type="EMBL" id="WCT10202.1"/>
    </source>
</evidence>
<dbReference type="RefSeq" id="WP_273628331.1">
    <property type="nucleotide sequence ID" value="NZ_CP117167.1"/>
</dbReference>
<dbReference type="Gene3D" id="3.20.20.80">
    <property type="entry name" value="Glycosidases"/>
    <property type="match status" value="1"/>
</dbReference>
<keyword evidence="1" id="KW-0732">Signal</keyword>
<dbReference type="Proteomes" id="UP001216139">
    <property type="component" value="Chromosome"/>
</dbReference>
<evidence type="ECO:0000256" key="1">
    <source>
        <dbReference type="SAM" id="SignalP"/>
    </source>
</evidence>
<proteinExistence type="predicted"/>